<sequence length="299" mass="34956">MNDRKQHVIKMAHQLFIDKGFQATSIQDILNVSGISKGTFYNYFSSKNELLIALFKSIHKQLEKERNELLIGQDPADMEIFIKQIELQMKTNRTNKLLPLFEEVLVSNDQDLKEFIKKGQLRSLRWVYRRFTDIFSEREKPYLLDCSIMLIGILHQNLKYYVMLHESDDSIHRVVRYSVERAVKIVHEVAQTGDQLIPPEFLEGWLPDCEQTDHSLQQKLCHTISVLKNALNNQIEGTKCIELLDFIQDELLHSKSPRKFLTESALSSLQAERESFGEEELHKLNQLVASYFDQIEQTD</sequence>
<evidence type="ECO:0000256" key="2">
    <source>
        <dbReference type="ARBA" id="ARBA00023125"/>
    </source>
</evidence>
<dbReference type="PROSITE" id="PS50977">
    <property type="entry name" value="HTH_TETR_2"/>
    <property type="match status" value="1"/>
</dbReference>
<comment type="caution">
    <text evidence="5">The sequence shown here is derived from an EMBL/GenBank/DDBJ whole genome shotgun (WGS) entry which is preliminary data.</text>
</comment>
<proteinExistence type="predicted"/>
<keyword evidence="2 3" id="KW-0238">DNA-binding</keyword>
<evidence type="ECO:0000256" key="1">
    <source>
        <dbReference type="ARBA" id="ARBA00022491"/>
    </source>
</evidence>
<dbReference type="InterPro" id="IPR001647">
    <property type="entry name" value="HTH_TetR"/>
</dbReference>
<dbReference type="Pfam" id="PF00440">
    <property type="entry name" value="TetR_N"/>
    <property type="match status" value="1"/>
</dbReference>
<evidence type="ECO:0000259" key="4">
    <source>
        <dbReference type="PROSITE" id="PS50977"/>
    </source>
</evidence>
<dbReference type="Proteomes" id="UP001619911">
    <property type="component" value="Unassembled WGS sequence"/>
</dbReference>
<dbReference type="SUPFAM" id="SSF46689">
    <property type="entry name" value="Homeodomain-like"/>
    <property type="match status" value="1"/>
</dbReference>
<gene>
    <name evidence="5" type="ORF">QYG89_09965</name>
</gene>
<reference evidence="5 6" key="1">
    <citation type="submission" date="2023-07" db="EMBL/GenBank/DDBJ databases">
        <title>Bacillus lucianemedeirus sp. nov, a new species isolated from an immunobiological production facility.</title>
        <authorList>
            <person name="Costa L.V."/>
            <person name="Miranda R.V.S.L."/>
            <person name="Brandao M.L.L."/>
            <person name="Reis C.M.F."/>
            <person name="Frazao A.M."/>
            <person name="Cruz F.V."/>
            <person name="Baio P.V.P."/>
            <person name="Veras J.F.C."/>
            <person name="Ramos J.N."/>
            <person name="Vieira V."/>
        </authorList>
    </citation>
    <scope>NUCLEOTIDE SEQUENCE [LARGE SCALE GENOMIC DNA]</scope>
    <source>
        <strain evidence="5 6">B190/17</strain>
    </source>
</reference>
<dbReference type="PANTHER" id="PTHR43479">
    <property type="entry name" value="ACREF/ENVCD OPERON REPRESSOR-RELATED"/>
    <property type="match status" value="1"/>
</dbReference>
<evidence type="ECO:0000256" key="3">
    <source>
        <dbReference type="PROSITE-ProRule" id="PRU00335"/>
    </source>
</evidence>
<dbReference type="InterPro" id="IPR009057">
    <property type="entry name" value="Homeodomain-like_sf"/>
</dbReference>
<dbReference type="RefSeq" id="WP_404316862.1">
    <property type="nucleotide sequence ID" value="NZ_JAUIYO010000006.1"/>
</dbReference>
<dbReference type="PRINTS" id="PR00455">
    <property type="entry name" value="HTHTETR"/>
</dbReference>
<dbReference type="PROSITE" id="PS01081">
    <property type="entry name" value="HTH_TETR_1"/>
    <property type="match status" value="1"/>
</dbReference>
<feature type="domain" description="HTH tetR-type" evidence="4">
    <location>
        <begin position="2"/>
        <end position="62"/>
    </location>
</feature>
<evidence type="ECO:0000313" key="6">
    <source>
        <dbReference type="Proteomes" id="UP001619911"/>
    </source>
</evidence>
<organism evidence="5 6">
    <name type="scientific">Bacillus lumedeiriae</name>
    <dbReference type="NCBI Taxonomy" id="3058829"/>
    <lineage>
        <taxon>Bacteria</taxon>
        <taxon>Bacillati</taxon>
        <taxon>Bacillota</taxon>
        <taxon>Bacilli</taxon>
        <taxon>Bacillales</taxon>
        <taxon>Bacillaceae</taxon>
        <taxon>Bacillus</taxon>
    </lineage>
</organism>
<dbReference type="Gene3D" id="1.10.357.10">
    <property type="entry name" value="Tetracycline Repressor, domain 2"/>
    <property type="match status" value="1"/>
</dbReference>
<accession>A0ABW8I907</accession>
<keyword evidence="6" id="KW-1185">Reference proteome</keyword>
<protein>
    <submittedName>
        <fullName evidence="5">TetR/AcrR family transcriptional regulator</fullName>
    </submittedName>
</protein>
<name>A0ABW8I907_9BACI</name>
<dbReference type="PANTHER" id="PTHR43479:SF22">
    <property type="entry name" value="TRANSCRIPTIONAL REGULATOR, TETR FAMILY"/>
    <property type="match status" value="1"/>
</dbReference>
<evidence type="ECO:0000313" key="5">
    <source>
        <dbReference type="EMBL" id="MFK2825987.1"/>
    </source>
</evidence>
<dbReference type="EMBL" id="JAUIYO010000006">
    <property type="protein sequence ID" value="MFK2825987.1"/>
    <property type="molecule type" value="Genomic_DNA"/>
</dbReference>
<dbReference type="InterPro" id="IPR023772">
    <property type="entry name" value="DNA-bd_HTH_TetR-type_CS"/>
</dbReference>
<dbReference type="InterPro" id="IPR050624">
    <property type="entry name" value="HTH-type_Tx_Regulator"/>
</dbReference>
<keyword evidence="1" id="KW-0678">Repressor</keyword>
<feature type="DNA-binding region" description="H-T-H motif" evidence="3">
    <location>
        <begin position="25"/>
        <end position="44"/>
    </location>
</feature>